<dbReference type="OrthoDB" id="9789742at2"/>
<organism evidence="4 5">
    <name type="scientific">Mucilaginibacter corticis</name>
    <dbReference type="NCBI Taxonomy" id="2597670"/>
    <lineage>
        <taxon>Bacteria</taxon>
        <taxon>Pseudomonadati</taxon>
        <taxon>Bacteroidota</taxon>
        <taxon>Sphingobacteriia</taxon>
        <taxon>Sphingobacteriales</taxon>
        <taxon>Sphingobacteriaceae</taxon>
        <taxon>Mucilaginibacter</taxon>
    </lineage>
</organism>
<dbReference type="Pfam" id="PF00884">
    <property type="entry name" value="Sulfatase"/>
    <property type="match status" value="1"/>
</dbReference>
<evidence type="ECO:0000259" key="3">
    <source>
        <dbReference type="Pfam" id="PF00884"/>
    </source>
</evidence>
<proteinExistence type="predicted"/>
<dbReference type="Proteomes" id="UP000318733">
    <property type="component" value="Unassembled WGS sequence"/>
</dbReference>
<feature type="domain" description="Sulfatase N-terminal" evidence="3">
    <location>
        <begin position="60"/>
        <end position="156"/>
    </location>
</feature>
<dbReference type="GO" id="GO:0016740">
    <property type="term" value="F:transferase activity"/>
    <property type="evidence" value="ECO:0007669"/>
    <property type="project" value="UniProtKB-KW"/>
</dbReference>
<dbReference type="GO" id="GO:0046872">
    <property type="term" value="F:metal ion binding"/>
    <property type="evidence" value="ECO:0007669"/>
    <property type="project" value="UniProtKB-KW"/>
</dbReference>
<dbReference type="GO" id="GO:0005737">
    <property type="term" value="C:cytoplasm"/>
    <property type="evidence" value="ECO:0007669"/>
    <property type="project" value="TreeGrafter"/>
</dbReference>
<keyword evidence="1" id="KW-0479">Metal-binding</keyword>
<protein>
    <submittedName>
        <fullName evidence="4">Sulfatase-like hydrolase/transferase</fullName>
    </submittedName>
</protein>
<dbReference type="PANTHER" id="PTHR45953">
    <property type="entry name" value="IDURONATE 2-SULFATASE"/>
    <property type="match status" value="1"/>
</dbReference>
<evidence type="ECO:0000256" key="1">
    <source>
        <dbReference type="ARBA" id="ARBA00022723"/>
    </source>
</evidence>
<comment type="caution">
    <text evidence="4">The sequence shown here is derived from an EMBL/GenBank/DDBJ whole genome shotgun (WGS) entry which is preliminary data.</text>
</comment>
<dbReference type="GO" id="GO:0008484">
    <property type="term" value="F:sulfuric ester hydrolase activity"/>
    <property type="evidence" value="ECO:0007669"/>
    <property type="project" value="TreeGrafter"/>
</dbReference>
<evidence type="ECO:0000256" key="2">
    <source>
        <dbReference type="ARBA" id="ARBA00022801"/>
    </source>
</evidence>
<dbReference type="SUPFAM" id="SSF53649">
    <property type="entry name" value="Alkaline phosphatase-like"/>
    <property type="match status" value="1"/>
</dbReference>
<dbReference type="Gene3D" id="3.40.720.10">
    <property type="entry name" value="Alkaline Phosphatase, subunit A"/>
    <property type="match status" value="1"/>
</dbReference>
<keyword evidence="2 4" id="KW-0378">Hydrolase</keyword>
<reference evidence="4 5" key="1">
    <citation type="submission" date="2019-07" db="EMBL/GenBank/DDBJ databases">
        <authorList>
            <person name="Huq M.A."/>
        </authorList>
    </citation>
    <scope>NUCLEOTIDE SEQUENCE [LARGE SCALE GENOMIC DNA]</scope>
    <source>
        <strain evidence="4 5">MAH-19</strain>
    </source>
</reference>
<evidence type="ECO:0000313" key="4">
    <source>
        <dbReference type="EMBL" id="TSJ39735.1"/>
    </source>
</evidence>
<gene>
    <name evidence="4" type="ORF">FO440_18530</name>
</gene>
<evidence type="ECO:0000313" key="5">
    <source>
        <dbReference type="Proteomes" id="UP000318733"/>
    </source>
</evidence>
<accession>A0A556MIT6</accession>
<keyword evidence="4" id="KW-0808">Transferase</keyword>
<dbReference type="InterPro" id="IPR017850">
    <property type="entry name" value="Alkaline_phosphatase_core_sf"/>
</dbReference>
<sequence>MCLLACPLRTGRNQNKTYLLSPDSAKALNVPKFSIHNSVELRGYTDIPKLDPINKELSAKLVRGYYTSVSYTDKQVGKVLAELHRLKLDKNTVVVLLSDHGFHLGEHGMWGKTTNSKTDTRVPLMISDPSLRYQPKASDTVVQLIDLYATLSDLCGLPKPETDGNSFAAILKAKAYRGSGMAFSQFPDDMQFKGYPKTMGYAVHTNAFGYTEWIDLKADTIVARELYDYKTDPAENINVAETPKYKKIRQAFNRQVKLYRK</sequence>
<dbReference type="EMBL" id="VLPK01000003">
    <property type="protein sequence ID" value="TSJ39735.1"/>
    <property type="molecule type" value="Genomic_DNA"/>
</dbReference>
<dbReference type="PANTHER" id="PTHR45953:SF1">
    <property type="entry name" value="IDURONATE 2-SULFATASE"/>
    <property type="match status" value="1"/>
</dbReference>
<name>A0A556MIT6_9SPHI</name>
<keyword evidence="5" id="KW-1185">Reference proteome</keyword>
<dbReference type="AlphaFoldDB" id="A0A556MIT6"/>
<dbReference type="InterPro" id="IPR000917">
    <property type="entry name" value="Sulfatase_N"/>
</dbReference>